<dbReference type="OrthoDB" id="339064at2759"/>
<reference evidence="3" key="1">
    <citation type="submission" date="2025-08" db="UniProtKB">
        <authorList>
            <consortium name="RefSeq"/>
        </authorList>
    </citation>
    <scope>IDENTIFICATION</scope>
</reference>
<accession>A0A6P6RZX5</accession>
<feature type="compositionally biased region" description="Low complexity" evidence="1">
    <location>
        <begin position="114"/>
        <end position="131"/>
    </location>
</feature>
<feature type="region of interest" description="Disordered" evidence="1">
    <location>
        <begin position="1"/>
        <end position="27"/>
    </location>
</feature>
<gene>
    <name evidence="3" type="primary">LOC34622955</name>
</gene>
<dbReference type="Proteomes" id="UP000515125">
    <property type="component" value="Unplaced"/>
</dbReference>
<feature type="region of interest" description="Disordered" evidence="1">
    <location>
        <begin position="110"/>
        <end position="131"/>
    </location>
</feature>
<feature type="compositionally biased region" description="Low complexity" evidence="1">
    <location>
        <begin position="14"/>
        <end position="27"/>
    </location>
</feature>
<dbReference type="RefSeq" id="XP_026192912.1">
    <property type="nucleotide sequence ID" value="XM_026337127.1"/>
</dbReference>
<sequence>MSVSSLGAAAVLPGGSSRSDSVSEGGSADSLFIRDIHDRRERKRLELEKELTDSDEDSGGFFHDLLRQFRHCCAGRKKSRLAYGEGAYSGVATAAADGFAAAVAKGPPRARTYSGSVTGSHSGSSSSTATRSDLADKYIGDKAYMAIRIVGMYVRRHGELTEYAAFNVTPNEKELFPPSFLGFKTLEDMQEYVLELFKRDFRVKRASGVSALLFKSRTLHTAAPERADYTAERESRADVLAKLQDLREKDPKYDAKMLYTNMFKATADEENPDEVFAL</sequence>
<evidence type="ECO:0000313" key="3">
    <source>
        <dbReference type="RefSeq" id="XP_026192912.1"/>
    </source>
</evidence>
<name>A0A6P6RZX5_9EIME</name>
<organism evidence="2 3">
    <name type="scientific">Cyclospora cayetanensis</name>
    <dbReference type="NCBI Taxonomy" id="88456"/>
    <lineage>
        <taxon>Eukaryota</taxon>
        <taxon>Sar</taxon>
        <taxon>Alveolata</taxon>
        <taxon>Apicomplexa</taxon>
        <taxon>Conoidasida</taxon>
        <taxon>Coccidia</taxon>
        <taxon>Eucoccidiorida</taxon>
        <taxon>Eimeriorina</taxon>
        <taxon>Eimeriidae</taxon>
        <taxon>Cyclospora</taxon>
    </lineage>
</organism>
<protein>
    <submittedName>
        <fullName evidence="3">Uncharacterized protein LOC34622955</fullName>
    </submittedName>
</protein>
<dbReference type="GeneID" id="34622955"/>
<dbReference type="AlphaFoldDB" id="A0A6P6RZX5"/>
<proteinExistence type="predicted"/>
<keyword evidence="2" id="KW-1185">Reference proteome</keyword>
<evidence type="ECO:0000256" key="1">
    <source>
        <dbReference type="SAM" id="MobiDB-lite"/>
    </source>
</evidence>
<evidence type="ECO:0000313" key="2">
    <source>
        <dbReference type="Proteomes" id="UP000515125"/>
    </source>
</evidence>